<keyword evidence="1" id="KW-0812">Transmembrane</keyword>
<evidence type="ECO:0000313" key="3">
    <source>
        <dbReference type="Proteomes" id="UP000002875"/>
    </source>
</evidence>
<keyword evidence="3" id="KW-1185">Reference proteome</keyword>
<sequence>METLIYKASTAVHVLCGILSLLAGLVAMITNKGGKVHNRAGMVFYWSMFMIFITTSIFFILYPTNLKYQFFLGIGIVSFYPNWSGKRMLAMKKGLIPTLADKVGAWSIGISGICMWAYGVFLTINPAKQFGSLNILFFIFGTVSVLNAYGDLRLYLGYAKPEKMHWFFAHAGKMMGAYTAAITAFCVNIVPRFLPDNTPSFMFILTWTAPGVILGILSARIIKKYKVKFKMAEKPNLSAKLKQLFAKKELV</sequence>
<gene>
    <name evidence="2" type="ordered locus">Emtol_1465</name>
</gene>
<name>A0ABM5MZJ7_EMTOG</name>
<dbReference type="EMBL" id="CP002961">
    <property type="protein sequence ID" value="AFK02611.1"/>
    <property type="molecule type" value="Genomic_DNA"/>
</dbReference>
<feature type="transmembrane region" description="Helical" evidence="1">
    <location>
        <begin position="200"/>
        <end position="222"/>
    </location>
</feature>
<feature type="transmembrane region" description="Helical" evidence="1">
    <location>
        <begin position="43"/>
        <end position="62"/>
    </location>
</feature>
<feature type="transmembrane region" description="Helical" evidence="1">
    <location>
        <begin position="130"/>
        <end position="150"/>
    </location>
</feature>
<keyword evidence="1" id="KW-1133">Transmembrane helix</keyword>
<dbReference type="RefSeq" id="WP_015028311.1">
    <property type="nucleotide sequence ID" value="NC_018748.1"/>
</dbReference>
<keyword evidence="1" id="KW-0472">Membrane</keyword>
<feature type="transmembrane region" description="Helical" evidence="1">
    <location>
        <begin position="12"/>
        <end position="31"/>
    </location>
</feature>
<feature type="transmembrane region" description="Helical" evidence="1">
    <location>
        <begin position="171"/>
        <end position="194"/>
    </location>
</feature>
<evidence type="ECO:0008006" key="4">
    <source>
        <dbReference type="Google" id="ProtNLM"/>
    </source>
</evidence>
<evidence type="ECO:0000313" key="2">
    <source>
        <dbReference type="EMBL" id="AFK02611.1"/>
    </source>
</evidence>
<organism evidence="2 3">
    <name type="scientific">Emticicia oligotrophica (strain DSM 17448 / CIP 109782 / MTCC 6937 / GPTSA100-15)</name>
    <dbReference type="NCBI Taxonomy" id="929562"/>
    <lineage>
        <taxon>Bacteria</taxon>
        <taxon>Pseudomonadati</taxon>
        <taxon>Bacteroidota</taxon>
        <taxon>Cytophagia</taxon>
        <taxon>Cytophagales</taxon>
        <taxon>Leadbetterellaceae</taxon>
        <taxon>Emticicia</taxon>
    </lineage>
</organism>
<feature type="transmembrane region" description="Helical" evidence="1">
    <location>
        <begin position="68"/>
        <end position="83"/>
    </location>
</feature>
<protein>
    <recommendedName>
        <fullName evidence="4">DUF2306 domain-containing protein</fullName>
    </recommendedName>
</protein>
<feature type="transmembrane region" description="Helical" evidence="1">
    <location>
        <begin position="103"/>
        <end position="124"/>
    </location>
</feature>
<accession>A0ABM5MZJ7</accession>
<proteinExistence type="predicted"/>
<dbReference type="Proteomes" id="UP000002875">
    <property type="component" value="Chromosome"/>
</dbReference>
<evidence type="ECO:0000256" key="1">
    <source>
        <dbReference type="SAM" id="Phobius"/>
    </source>
</evidence>
<reference evidence="2 3" key="1">
    <citation type="submission" date="2011-07" db="EMBL/GenBank/DDBJ databases">
        <title>The complete genome of chromosome of Emticicia oligotrophica DSM 17448.</title>
        <authorList>
            <consortium name="US DOE Joint Genome Institute (JGI-PGF)"/>
            <person name="Lucas S."/>
            <person name="Han J."/>
            <person name="Lapidus A."/>
            <person name="Bruce D."/>
            <person name="Goodwin L."/>
            <person name="Pitluck S."/>
            <person name="Peters L."/>
            <person name="Kyrpides N."/>
            <person name="Mavromatis K."/>
            <person name="Ivanova N."/>
            <person name="Ovchinnikova G."/>
            <person name="Teshima H."/>
            <person name="Detter J.C."/>
            <person name="Tapia R."/>
            <person name="Han C."/>
            <person name="Land M."/>
            <person name="Hauser L."/>
            <person name="Markowitz V."/>
            <person name="Cheng J.-F."/>
            <person name="Hugenholtz P."/>
            <person name="Woyke T."/>
            <person name="Wu D."/>
            <person name="Tindall B."/>
            <person name="Pomrenke H."/>
            <person name="Brambilla E."/>
            <person name="Klenk H.-P."/>
            <person name="Eisen J.A."/>
        </authorList>
    </citation>
    <scope>NUCLEOTIDE SEQUENCE [LARGE SCALE GENOMIC DNA]</scope>
    <source>
        <strain evidence="2 3">DSM 17448</strain>
    </source>
</reference>